<feature type="domain" description="YheO-like" evidence="1">
    <location>
        <begin position="12"/>
        <end position="118"/>
    </location>
</feature>
<reference evidence="3" key="1">
    <citation type="submission" date="2020-08" db="EMBL/GenBank/DDBJ databases">
        <title>Genome public.</title>
        <authorList>
            <person name="Liu C."/>
            <person name="Sun Q."/>
        </authorList>
    </citation>
    <scope>NUCLEOTIDE SEQUENCE</scope>
    <source>
        <strain evidence="3">BX8</strain>
    </source>
</reference>
<proteinExistence type="predicted"/>
<dbReference type="Pfam" id="PF08348">
    <property type="entry name" value="PAS_6"/>
    <property type="match status" value="1"/>
</dbReference>
<comment type="caution">
    <text evidence="3">The sequence shown here is derived from an EMBL/GenBank/DDBJ whole genome shotgun (WGS) entry which is preliminary data.</text>
</comment>
<name>A0A923L241_9FIRM</name>
<dbReference type="InterPro" id="IPR013559">
    <property type="entry name" value="YheO"/>
</dbReference>
<dbReference type="InterPro" id="IPR039446">
    <property type="entry name" value="DauR-like"/>
</dbReference>
<organism evidence="3 4">
    <name type="scientific">Anaerofilum hominis</name>
    <dbReference type="NCBI Taxonomy" id="2763016"/>
    <lineage>
        <taxon>Bacteria</taxon>
        <taxon>Bacillati</taxon>
        <taxon>Bacillota</taxon>
        <taxon>Clostridia</taxon>
        <taxon>Eubacteriales</taxon>
        <taxon>Oscillospiraceae</taxon>
        <taxon>Anaerofilum</taxon>
    </lineage>
</organism>
<feature type="domain" description="Transcriptional regulator DauR-like HTH" evidence="2">
    <location>
        <begin position="155"/>
        <end position="204"/>
    </location>
</feature>
<evidence type="ECO:0000313" key="3">
    <source>
        <dbReference type="EMBL" id="MBC5582442.1"/>
    </source>
</evidence>
<accession>A0A923L241</accession>
<dbReference type="AlphaFoldDB" id="A0A923L241"/>
<gene>
    <name evidence="3" type="ORF">H8S23_13090</name>
</gene>
<dbReference type="Pfam" id="PF13309">
    <property type="entry name" value="HTH_22"/>
    <property type="match status" value="1"/>
</dbReference>
<sequence>MHGEECGLPEALRGVAALLAGVLGPHAEVVVHDLARSEILFIENGELTGRAPGPTDDGDSIRLLAEDADENGCLIGYRSSGKASRPLRSSNLFLRDGAGRLRYAVCVNQDVAPFQQARLLLDELSGTAAPAAPAPDGEGATLRQLARSILLQEIERAKPFSISTREGRLAVLARLEEKGVFDMRDAVPQVCELLHISQATLYNYQRELRGEEKKRDRG</sequence>
<evidence type="ECO:0000259" key="2">
    <source>
        <dbReference type="Pfam" id="PF13309"/>
    </source>
</evidence>
<evidence type="ECO:0000313" key="4">
    <source>
        <dbReference type="Proteomes" id="UP000659630"/>
    </source>
</evidence>
<dbReference type="Proteomes" id="UP000659630">
    <property type="component" value="Unassembled WGS sequence"/>
</dbReference>
<dbReference type="RefSeq" id="WP_186888802.1">
    <property type="nucleotide sequence ID" value="NZ_JACONZ010000005.1"/>
</dbReference>
<dbReference type="InterPro" id="IPR039445">
    <property type="entry name" value="DauR-like_HTH"/>
</dbReference>
<dbReference type="PANTHER" id="PTHR35568">
    <property type="entry name" value="TRANSCRIPTIONAL REGULATOR DAUR"/>
    <property type="match status" value="1"/>
</dbReference>
<evidence type="ECO:0000259" key="1">
    <source>
        <dbReference type="Pfam" id="PF08348"/>
    </source>
</evidence>
<keyword evidence="4" id="KW-1185">Reference proteome</keyword>
<dbReference type="EMBL" id="JACONZ010000005">
    <property type="protein sequence ID" value="MBC5582442.1"/>
    <property type="molecule type" value="Genomic_DNA"/>
</dbReference>
<protein>
    <submittedName>
        <fullName evidence="3">PAS domain-containing protein</fullName>
    </submittedName>
</protein>
<dbReference type="PANTHER" id="PTHR35568:SF1">
    <property type="entry name" value="TRANSCRIPTIONAL REGULATOR DAUR"/>
    <property type="match status" value="1"/>
</dbReference>